<organism evidence="1 2">
    <name type="scientific">Linderina macrospora</name>
    <dbReference type="NCBI Taxonomy" id="4868"/>
    <lineage>
        <taxon>Eukaryota</taxon>
        <taxon>Fungi</taxon>
        <taxon>Fungi incertae sedis</taxon>
        <taxon>Zoopagomycota</taxon>
        <taxon>Kickxellomycotina</taxon>
        <taxon>Kickxellomycetes</taxon>
        <taxon>Kickxellales</taxon>
        <taxon>Kickxellaceae</taxon>
        <taxon>Linderina</taxon>
    </lineage>
</organism>
<name>A0ACC1J0L7_9FUNG</name>
<sequence length="310" mass="35037">MRLVRMSPLKFFKLVEILEPHKAFSGRMSKQREVAFQIALVLIRLGSTADRVHTMAKRYKISLVTIGMLEARVVSAILDKMKSYATWPRNPTDIVHGTSQDSAPASHSTNRVGYLAAGKIYLAFAPTYRKTEFVAPEDTDITRGEAFCIRVLAVISPTTNRFMHFYAGKPGSVSSSSLLKSSLLFRKQKKIFRNDQHILTDTGSRENSDTHGAIPYRMEQFLTLFELNNGEYKETTADRTSQDAARAIGQTAWMWKTIFRQLNSLHIRIQGEKSLKEANSAIVATVYLFNYLQPTAEYVRTLIRLDGMGT</sequence>
<keyword evidence="2" id="KW-1185">Reference proteome</keyword>
<protein>
    <submittedName>
        <fullName evidence="1">Uncharacterized protein</fullName>
    </submittedName>
</protein>
<comment type="caution">
    <text evidence="1">The sequence shown here is derived from an EMBL/GenBank/DDBJ whole genome shotgun (WGS) entry which is preliminary data.</text>
</comment>
<accession>A0ACC1J0L7</accession>
<gene>
    <name evidence="1" type="ORF">FBU59_006179</name>
</gene>
<evidence type="ECO:0000313" key="1">
    <source>
        <dbReference type="EMBL" id="KAJ1933008.1"/>
    </source>
</evidence>
<evidence type="ECO:0000313" key="2">
    <source>
        <dbReference type="Proteomes" id="UP001150603"/>
    </source>
</evidence>
<reference evidence="1" key="1">
    <citation type="submission" date="2022-07" db="EMBL/GenBank/DDBJ databases">
        <title>Phylogenomic reconstructions and comparative analyses of Kickxellomycotina fungi.</title>
        <authorList>
            <person name="Reynolds N.K."/>
            <person name="Stajich J.E."/>
            <person name="Barry K."/>
            <person name="Grigoriev I.V."/>
            <person name="Crous P."/>
            <person name="Smith M.E."/>
        </authorList>
    </citation>
    <scope>NUCLEOTIDE SEQUENCE</scope>
    <source>
        <strain evidence="1">NRRL 5244</strain>
    </source>
</reference>
<dbReference type="Proteomes" id="UP001150603">
    <property type="component" value="Unassembled WGS sequence"/>
</dbReference>
<proteinExistence type="predicted"/>
<dbReference type="EMBL" id="JANBPW010005263">
    <property type="protein sequence ID" value="KAJ1933008.1"/>
    <property type="molecule type" value="Genomic_DNA"/>
</dbReference>